<reference evidence="3" key="1">
    <citation type="submission" date="2017-02" db="UniProtKB">
        <authorList>
            <consortium name="WormBaseParasite"/>
        </authorList>
    </citation>
    <scope>IDENTIFICATION</scope>
</reference>
<organism evidence="3">
    <name type="scientific">Taenia asiatica</name>
    <name type="common">Asian tapeworm</name>
    <dbReference type="NCBI Taxonomy" id="60517"/>
    <lineage>
        <taxon>Eukaryota</taxon>
        <taxon>Metazoa</taxon>
        <taxon>Spiralia</taxon>
        <taxon>Lophotrochozoa</taxon>
        <taxon>Platyhelminthes</taxon>
        <taxon>Cestoda</taxon>
        <taxon>Eucestoda</taxon>
        <taxon>Cyclophyllidea</taxon>
        <taxon>Taeniidae</taxon>
        <taxon>Taenia</taxon>
    </lineage>
</organism>
<gene>
    <name evidence="1" type="ORF">TASK_LOCUS3684</name>
</gene>
<dbReference type="EMBL" id="UYRS01018308">
    <property type="protein sequence ID" value="VDK32193.1"/>
    <property type="molecule type" value="Genomic_DNA"/>
</dbReference>
<dbReference type="Proteomes" id="UP000282613">
    <property type="component" value="Unassembled WGS sequence"/>
</dbReference>
<name>A0A0R3W1Q6_TAEAS</name>
<keyword evidence="2" id="KW-1185">Reference proteome</keyword>
<accession>A0A0R3W1Q6</accession>
<dbReference type="WBParaSite" id="TASK_0000368301-mRNA-1">
    <property type="protein sequence ID" value="TASK_0000368301-mRNA-1"/>
    <property type="gene ID" value="TASK_0000368301"/>
</dbReference>
<dbReference type="AlphaFoldDB" id="A0A0R3W1Q6"/>
<sequence>MKSNCLSSTDSIKVCEISENSSETRDDSEGLEETDNLSVGKLQHDIKMLSIKVFEKDMKIKELMAESTAAKKSKFVRA</sequence>
<reference evidence="1 2" key="2">
    <citation type="submission" date="2018-11" db="EMBL/GenBank/DDBJ databases">
        <authorList>
            <consortium name="Pathogen Informatics"/>
        </authorList>
    </citation>
    <scope>NUCLEOTIDE SEQUENCE [LARGE SCALE GENOMIC DNA]</scope>
</reference>
<evidence type="ECO:0000313" key="3">
    <source>
        <dbReference type="WBParaSite" id="TASK_0000368301-mRNA-1"/>
    </source>
</evidence>
<evidence type="ECO:0000313" key="1">
    <source>
        <dbReference type="EMBL" id="VDK32193.1"/>
    </source>
</evidence>
<proteinExistence type="predicted"/>
<protein>
    <submittedName>
        <fullName evidence="3">RPAP1_N domain-containing protein</fullName>
    </submittedName>
</protein>
<evidence type="ECO:0000313" key="2">
    <source>
        <dbReference type="Proteomes" id="UP000282613"/>
    </source>
</evidence>